<dbReference type="GO" id="GO:0005886">
    <property type="term" value="C:plasma membrane"/>
    <property type="evidence" value="ECO:0007669"/>
    <property type="project" value="UniProtKB-SubCell"/>
</dbReference>
<evidence type="ECO:0000256" key="1">
    <source>
        <dbReference type="ARBA" id="ARBA00004609"/>
    </source>
</evidence>
<dbReference type="Pfam" id="PF25079">
    <property type="entry name" value="COB_C"/>
    <property type="match status" value="1"/>
</dbReference>
<evidence type="ECO:0000256" key="2">
    <source>
        <dbReference type="ARBA" id="ARBA00005507"/>
    </source>
</evidence>
<dbReference type="Proteomes" id="UP001161247">
    <property type="component" value="Chromosome 4"/>
</dbReference>
<dbReference type="InterPro" id="IPR006918">
    <property type="entry name" value="COBRA_pln"/>
</dbReference>
<name>A0AAV1D9T0_OLDCO</name>
<reference evidence="8" key="1">
    <citation type="submission" date="2023-03" db="EMBL/GenBank/DDBJ databases">
        <authorList>
            <person name="Julca I."/>
        </authorList>
    </citation>
    <scope>NUCLEOTIDE SEQUENCE</scope>
</reference>
<evidence type="ECO:0000256" key="3">
    <source>
        <dbReference type="ARBA" id="ARBA00022622"/>
    </source>
</evidence>
<comment type="similarity">
    <text evidence="2">Belongs to the COBRA family.</text>
</comment>
<keyword evidence="3" id="KW-0472">Membrane</keyword>
<dbReference type="GO" id="GO:0052324">
    <property type="term" value="P:plant-type cell wall cellulose biosynthetic process"/>
    <property type="evidence" value="ECO:0007669"/>
    <property type="project" value="TreeGrafter"/>
</dbReference>
<evidence type="ECO:0000256" key="4">
    <source>
        <dbReference type="ARBA" id="ARBA00022729"/>
    </source>
</evidence>
<dbReference type="GO" id="GO:0010215">
    <property type="term" value="P:cellulose microfibril organization"/>
    <property type="evidence" value="ECO:0007669"/>
    <property type="project" value="InterPro"/>
</dbReference>
<accession>A0AAV1D9T0</accession>
<dbReference type="PANTHER" id="PTHR31673:SF30">
    <property type="entry name" value="COBRA-LIKE PROTEIN 6"/>
    <property type="match status" value="1"/>
</dbReference>
<dbReference type="Gene3D" id="3.40.50.720">
    <property type="entry name" value="NAD(P)-binding Rossmann-like Domain"/>
    <property type="match status" value="1"/>
</dbReference>
<evidence type="ECO:0000313" key="9">
    <source>
        <dbReference type="Proteomes" id="UP001161247"/>
    </source>
</evidence>
<proteinExistence type="inferred from homology"/>
<dbReference type="AlphaFoldDB" id="A0AAV1D9T0"/>
<keyword evidence="4" id="KW-0732">Signal</keyword>
<keyword evidence="9" id="KW-1185">Reference proteome</keyword>
<evidence type="ECO:0000313" key="8">
    <source>
        <dbReference type="EMBL" id="CAI9103800.1"/>
    </source>
</evidence>
<protein>
    <submittedName>
        <fullName evidence="8">OLC1v1002359C2</fullName>
    </submittedName>
</protein>
<organism evidence="8 9">
    <name type="scientific">Oldenlandia corymbosa var. corymbosa</name>
    <dbReference type="NCBI Taxonomy" id="529605"/>
    <lineage>
        <taxon>Eukaryota</taxon>
        <taxon>Viridiplantae</taxon>
        <taxon>Streptophyta</taxon>
        <taxon>Embryophyta</taxon>
        <taxon>Tracheophyta</taxon>
        <taxon>Spermatophyta</taxon>
        <taxon>Magnoliopsida</taxon>
        <taxon>eudicotyledons</taxon>
        <taxon>Gunneridae</taxon>
        <taxon>Pentapetalae</taxon>
        <taxon>asterids</taxon>
        <taxon>lamiids</taxon>
        <taxon>Gentianales</taxon>
        <taxon>Rubiaceae</taxon>
        <taxon>Rubioideae</taxon>
        <taxon>Spermacoceae</taxon>
        <taxon>Hedyotis-Oldenlandia complex</taxon>
        <taxon>Oldenlandia</taxon>
    </lineage>
</organism>
<keyword evidence="6" id="KW-0449">Lipoprotein</keyword>
<comment type="subcellular location">
    <subcellularLocation>
        <location evidence="1">Cell membrane</location>
        <topology evidence="1">Lipid-anchor</topology>
        <topology evidence="1">GPI-anchor</topology>
    </subcellularLocation>
</comment>
<feature type="domain" description="COBRA C-terminal" evidence="7">
    <location>
        <begin position="241"/>
        <end position="428"/>
    </location>
</feature>
<dbReference type="InterPro" id="IPR056900">
    <property type="entry name" value="COB_C"/>
</dbReference>
<keyword evidence="5" id="KW-0325">Glycoprotein</keyword>
<evidence type="ECO:0000256" key="5">
    <source>
        <dbReference type="ARBA" id="ARBA00023180"/>
    </source>
</evidence>
<dbReference type="PANTHER" id="PTHR31673">
    <property type="entry name" value="PROTEIN COBRA"/>
    <property type="match status" value="1"/>
</dbReference>
<keyword evidence="3" id="KW-0336">GPI-anchor</keyword>
<evidence type="ECO:0000256" key="6">
    <source>
        <dbReference type="ARBA" id="ARBA00023288"/>
    </source>
</evidence>
<dbReference type="GO" id="GO:0098552">
    <property type="term" value="C:side of membrane"/>
    <property type="evidence" value="ECO:0007669"/>
    <property type="project" value="UniProtKB-KW"/>
</dbReference>
<evidence type="ECO:0000259" key="7">
    <source>
        <dbReference type="Pfam" id="PF25079"/>
    </source>
</evidence>
<sequence>MNGDPFCYKSSVSFHFDERLMGSIQILVFCLLCFASSTYGYDPLDPNGNITIKWDVMHDDQNTQVVRVSIFNFQLFRHVEQPGWKLTWNWTGDEVIWDMTGAETTEQGNCSAFKSKQLPHCCDRQPVIVDLLPGAPFNKQVANCCKGGVLSSMTQNPSKYGASFQMTIGSFNASVNGTTGEALTGFPQNFSIGLPGYTCGEPLQVPPSKFIEDRGRRRTQALDTWNITCSYSQFRATPTPTCCVSLSAFYNDTIIPCPKCSCACQGQPTAKCINPGELPPVLQLHHNEEPQPVVRCTPHMCPIRIHWHVMLSYKQYWRVKLTITNLNFVKNYTDWNLVVLHPNLKKVTRVFSFNYKPINQYGALNDTGIFYGIEYYNDMLLQSGKTGNVQTELLLEKDTGWKFSFGEGWAFPRKISFNGEECVIPQPDYYPTLPNSGPFTAIALPLSLIVLIAFLAKRRNSNGVEEWDMPTLMMLLLAISLFMSKKGAQGRYLCSSTVVEPHELAEMLSNRYPGLLIPKKFNKSEDELFYDFNTSKLQALGFTFKSIPEVFTDCIPSLVEQGHLSLSPPPSSAESSN</sequence>
<gene>
    <name evidence="8" type="ORF">OLC1_LOCUS12877</name>
</gene>
<dbReference type="Pfam" id="PF04833">
    <property type="entry name" value="COBRA"/>
    <property type="match status" value="1"/>
</dbReference>
<dbReference type="EMBL" id="OX459121">
    <property type="protein sequence ID" value="CAI9103800.1"/>
    <property type="molecule type" value="Genomic_DNA"/>
</dbReference>